<dbReference type="Gene3D" id="3.40.50.1820">
    <property type="entry name" value="alpha/beta hydrolase"/>
    <property type="match status" value="1"/>
</dbReference>
<dbReference type="InterPro" id="IPR029058">
    <property type="entry name" value="AB_hydrolase_fold"/>
</dbReference>
<keyword evidence="2" id="KW-0472">Membrane</keyword>
<keyword evidence="2" id="KW-1133">Transmembrane helix</keyword>
<keyword evidence="2" id="KW-0812">Transmembrane</keyword>
<dbReference type="SUPFAM" id="SSF53474">
    <property type="entry name" value="alpha/beta-Hydrolases"/>
    <property type="match status" value="1"/>
</dbReference>
<feature type="transmembrane region" description="Helical" evidence="2">
    <location>
        <begin position="116"/>
        <end position="138"/>
    </location>
</feature>
<keyword evidence="5" id="KW-1185">Reference proteome</keyword>
<sequence>MHSTLTNLKGYNIMNDSITMAARSRIKTKKQKGSDDSDSIGNGNNSANEEFTPSLLGNGDGELIEEDDDTIDLFSLEGEYVDAPSPPREAEKGQGDATRDKLTCSACAWKTFRCTLWLAFCIISLVVILLLVVAPLVIKVFPQIPKHIIYLNAFKIPYEVNLSDPRSVELNYARHFYKHIEDNITVGVWHILPKSLERDGLTDRDFESLLHSKHPVILYCHGNTGTRGTDHRVEMYKVLAALDYHVVALDYRGYGDSTGSPTSENGVVTDVVTLYLWLREKAGPDVPMYVWGHSLGTGIATKAVRFLTEQRKEYPKALFLESPFNNIFDAAMLHPFSKIFGLLWWFDDLFLDAMHTYGIYLQNDVHILHIELPVLIMHAEDDHVIPIELGLKLYNASKTRPKSFPPVIFHKFSKERGFQHKYIYSAQELPNILGNFLKGIN</sequence>
<comment type="caution">
    <text evidence="4">The sequence shown here is derived from an EMBL/GenBank/DDBJ whole genome shotgun (WGS) entry which is preliminary data.</text>
</comment>
<gene>
    <name evidence="4" type="ORF">EB796_003468</name>
</gene>
<dbReference type="GO" id="GO:0005789">
    <property type="term" value="C:endoplasmic reticulum membrane"/>
    <property type="evidence" value="ECO:0007669"/>
    <property type="project" value="TreeGrafter"/>
</dbReference>
<accession>A0A7J7KJ32</accession>
<protein>
    <submittedName>
        <fullName evidence="4">ABHD12</fullName>
    </submittedName>
</protein>
<feature type="domain" description="AB hydrolase-1" evidence="3">
    <location>
        <begin position="215"/>
        <end position="303"/>
    </location>
</feature>
<proteinExistence type="predicted"/>
<dbReference type="InterPro" id="IPR000073">
    <property type="entry name" value="AB_hydrolase_1"/>
</dbReference>
<evidence type="ECO:0000259" key="3">
    <source>
        <dbReference type="Pfam" id="PF00561"/>
    </source>
</evidence>
<evidence type="ECO:0000256" key="2">
    <source>
        <dbReference type="SAM" id="Phobius"/>
    </source>
</evidence>
<name>A0A7J7KJ32_BUGNE</name>
<dbReference type="GO" id="GO:0006660">
    <property type="term" value="P:phosphatidylserine catabolic process"/>
    <property type="evidence" value="ECO:0007669"/>
    <property type="project" value="TreeGrafter"/>
</dbReference>
<feature type="region of interest" description="Disordered" evidence="1">
    <location>
        <begin position="24"/>
        <end position="54"/>
    </location>
</feature>
<feature type="compositionally biased region" description="Polar residues" evidence="1">
    <location>
        <begin position="39"/>
        <end position="51"/>
    </location>
</feature>
<dbReference type="Proteomes" id="UP000593567">
    <property type="component" value="Unassembled WGS sequence"/>
</dbReference>
<organism evidence="4 5">
    <name type="scientific">Bugula neritina</name>
    <name type="common">Brown bryozoan</name>
    <name type="synonym">Sertularia neritina</name>
    <dbReference type="NCBI Taxonomy" id="10212"/>
    <lineage>
        <taxon>Eukaryota</taxon>
        <taxon>Metazoa</taxon>
        <taxon>Spiralia</taxon>
        <taxon>Lophotrochozoa</taxon>
        <taxon>Bryozoa</taxon>
        <taxon>Gymnolaemata</taxon>
        <taxon>Cheilostomatida</taxon>
        <taxon>Flustrina</taxon>
        <taxon>Buguloidea</taxon>
        <taxon>Bugulidae</taxon>
        <taxon>Bugula</taxon>
    </lineage>
</organism>
<dbReference type="GO" id="GO:0052651">
    <property type="term" value="P:monoacylglycerol catabolic process"/>
    <property type="evidence" value="ECO:0007669"/>
    <property type="project" value="TreeGrafter"/>
</dbReference>
<dbReference type="PANTHER" id="PTHR12277:SF194">
    <property type="entry name" value="FI04476P"/>
    <property type="match status" value="1"/>
</dbReference>
<dbReference type="Pfam" id="PF00561">
    <property type="entry name" value="Abhydrolase_1"/>
    <property type="match status" value="1"/>
</dbReference>
<dbReference type="GO" id="GO:0047372">
    <property type="term" value="F:monoacylglycerol lipase activity"/>
    <property type="evidence" value="ECO:0007669"/>
    <property type="project" value="TreeGrafter"/>
</dbReference>
<dbReference type="PANTHER" id="PTHR12277">
    <property type="entry name" value="ALPHA/BETA HYDROLASE DOMAIN-CONTAINING PROTEIN"/>
    <property type="match status" value="1"/>
</dbReference>
<dbReference type="GO" id="GO:0004622">
    <property type="term" value="F:phosphatidylcholine lysophospholipase activity"/>
    <property type="evidence" value="ECO:0007669"/>
    <property type="project" value="TreeGrafter"/>
</dbReference>
<evidence type="ECO:0000313" key="5">
    <source>
        <dbReference type="Proteomes" id="UP000593567"/>
    </source>
</evidence>
<evidence type="ECO:0000313" key="4">
    <source>
        <dbReference type="EMBL" id="KAF6038227.1"/>
    </source>
</evidence>
<dbReference type="OrthoDB" id="10249433at2759"/>
<reference evidence="4" key="1">
    <citation type="submission" date="2020-06" db="EMBL/GenBank/DDBJ databases">
        <title>Draft genome of Bugula neritina, a colonial animal packing powerful symbionts and potential medicines.</title>
        <authorList>
            <person name="Rayko M."/>
        </authorList>
    </citation>
    <scope>NUCLEOTIDE SEQUENCE [LARGE SCALE GENOMIC DNA]</scope>
    <source>
        <strain evidence="4">Kwan_BN1</strain>
    </source>
</reference>
<dbReference type="AlphaFoldDB" id="A0A7J7KJ32"/>
<dbReference type="EMBL" id="VXIV02000447">
    <property type="protein sequence ID" value="KAF6038227.1"/>
    <property type="molecule type" value="Genomic_DNA"/>
</dbReference>
<evidence type="ECO:0000256" key="1">
    <source>
        <dbReference type="SAM" id="MobiDB-lite"/>
    </source>
</evidence>